<feature type="domain" description="WAP" evidence="3">
    <location>
        <begin position="103"/>
        <end position="150"/>
    </location>
</feature>
<dbReference type="InterPro" id="IPR036645">
    <property type="entry name" value="Elafin-like_sf"/>
</dbReference>
<keyword evidence="2" id="KW-0732">Signal</keyword>
<reference evidence="4" key="2">
    <citation type="submission" date="2025-08" db="UniProtKB">
        <authorList>
            <consortium name="Ensembl"/>
        </authorList>
    </citation>
    <scope>IDENTIFICATION</scope>
    <source>
        <strain evidence="4">Thoroughbred</strain>
    </source>
</reference>
<dbReference type="Bgee" id="ENSECAG00000029928">
    <property type="expression patterns" value="Expressed in bone marrow and 18 other cell types or tissues"/>
</dbReference>
<dbReference type="Gene3D" id="4.10.75.10">
    <property type="entry name" value="Elafin-like"/>
    <property type="match status" value="3"/>
</dbReference>
<keyword evidence="1" id="KW-0646">Protease inhibitor</keyword>
<dbReference type="ExpressionAtlas" id="A0A3Q2HM99">
    <property type="expression patterns" value="baseline"/>
</dbReference>
<dbReference type="GeneTree" id="ENSGT00940000168945"/>
<dbReference type="PROSITE" id="PS51390">
    <property type="entry name" value="WAP"/>
    <property type="match status" value="1"/>
</dbReference>
<dbReference type="Pfam" id="PF00095">
    <property type="entry name" value="WAP"/>
    <property type="match status" value="1"/>
</dbReference>
<feature type="chain" id="PRO_5040263145" description="WAP domain-containing protein" evidence="2">
    <location>
        <begin position="25"/>
        <end position="162"/>
    </location>
</feature>
<evidence type="ECO:0000256" key="1">
    <source>
        <dbReference type="ARBA" id="ARBA00022690"/>
    </source>
</evidence>
<dbReference type="AlphaFoldDB" id="A0A3Q2HM99"/>
<evidence type="ECO:0000313" key="4">
    <source>
        <dbReference type="Ensembl" id="ENSECAP00000035821.2"/>
    </source>
</evidence>
<dbReference type="PANTHER" id="PTHR19441:SF91">
    <property type="entry name" value="WAP DOMAIN-CONTAINING PROTEIN"/>
    <property type="match status" value="1"/>
</dbReference>
<dbReference type="InterPro" id="IPR050514">
    <property type="entry name" value="WAP_four-disulfide_core"/>
</dbReference>
<dbReference type="PANTHER" id="PTHR19441">
    <property type="entry name" value="WHEY ACDIC PROTEIN WAP"/>
    <property type="match status" value="1"/>
</dbReference>
<evidence type="ECO:0000259" key="3">
    <source>
        <dbReference type="PROSITE" id="PS51390"/>
    </source>
</evidence>
<reference evidence="4" key="3">
    <citation type="submission" date="2025-09" db="UniProtKB">
        <authorList>
            <consortium name="Ensembl"/>
        </authorList>
    </citation>
    <scope>IDENTIFICATION</scope>
    <source>
        <strain evidence="4">Thoroughbred</strain>
    </source>
</reference>
<keyword evidence="5" id="KW-1185">Reference proteome</keyword>
<dbReference type="GO" id="GO:0019731">
    <property type="term" value="P:antibacterial humoral response"/>
    <property type="evidence" value="ECO:0000318"/>
    <property type="project" value="GO_Central"/>
</dbReference>
<feature type="signal peptide" evidence="2">
    <location>
        <begin position="1"/>
        <end position="24"/>
    </location>
</feature>
<dbReference type="Proteomes" id="UP000002281">
    <property type="component" value="Chromosome 11"/>
</dbReference>
<dbReference type="GO" id="GO:0005615">
    <property type="term" value="C:extracellular space"/>
    <property type="evidence" value="ECO:0000318"/>
    <property type="project" value="GO_Central"/>
</dbReference>
<reference evidence="4 5" key="1">
    <citation type="journal article" date="2009" name="Science">
        <title>Genome sequence, comparative analysis, and population genetics of the domestic horse.</title>
        <authorList>
            <consortium name="Broad Institute Genome Sequencing Platform"/>
            <consortium name="Broad Institute Whole Genome Assembly Team"/>
            <person name="Wade C.M."/>
            <person name="Giulotto E."/>
            <person name="Sigurdsson S."/>
            <person name="Zoli M."/>
            <person name="Gnerre S."/>
            <person name="Imsland F."/>
            <person name="Lear T.L."/>
            <person name="Adelson D.L."/>
            <person name="Bailey E."/>
            <person name="Bellone R.R."/>
            <person name="Bloecker H."/>
            <person name="Distl O."/>
            <person name="Edgar R.C."/>
            <person name="Garber M."/>
            <person name="Leeb T."/>
            <person name="Mauceli E."/>
            <person name="MacLeod J.N."/>
            <person name="Penedo M.C.T."/>
            <person name="Raison J.M."/>
            <person name="Sharpe T."/>
            <person name="Vogel J."/>
            <person name="Andersson L."/>
            <person name="Antczak D.F."/>
            <person name="Biagi T."/>
            <person name="Binns M.M."/>
            <person name="Chowdhary B.P."/>
            <person name="Coleman S.J."/>
            <person name="Della Valle G."/>
            <person name="Fryc S."/>
            <person name="Guerin G."/>
            <person name="Hasegawa T."/>
            <person name="Hill E.W."/>
            <person name="Jurka J."/>
            <person name="Kiialainen A."/>
            <person name="Lindgren G."/>
            <person name="Liu J."/>
            <person name="Magnani E."/>
            <person name="Mickelson J.R."/>
            <person name="Murray J."/>
            <person name="Nergadze S.G."/>
            <person name="Onofrio R."/>
            <person name="Pedroni S."/>
            <person name="Piras M.F."/>
            <person name="Raudsepp T."/>
            <person name="Rocchi M."/>
            <person name="Roeed K.H."/>
            <person name="Ryder O.A."/>
            <person name="Searle S."/>
            <person name="Skow L."/>
            <person name="Swinburne J.E."/>
            <person name="Syvaenen A.C."/>
            <person name="Tozaki T."/>
            <person name="Valberg S.J."/>
            <person name="Vaudin M."/>
            <person name="White J.R."/>
            <person name="Zody M.C."/>
            <person name="Lander E.S."/>
            <person name="Lindblad-Toh K."/>
        </authorList>
    </citation>
    <scope>NUCLEOTIDE SEQUENCE [LARGE SCALE GENOMIC DNA]</scope>
    <source>
        <strain evidence="4 5">Thoroughbred</strain>
    </source>
</reference>
<dbReference type="GO" id="GO:0045087">
    <property type="term" value="P:innate immune response"/>
    <property type="evidence" value="ECO:0000318"/>
    <property type="project" value="GO_Central"/>
</dbReference>
<organism evidence="4 5">
    <name type="scientific">Equus caballus</name>
    <name type="common">Horse</name>
    <dbReference type="NCBI Taxonomy" id="9796"/>
    <lineage>
        <taxon>Eukaryota</taxon>
        <taxon>Metazoa</taxon>
        <taxon>Chordata</taxon>
        <taxon>Craniata</taxon>
        <taxon>Vertebrata</taxon>
        <taxon>Euteleostomi</taxon>
        <taxon>Mammalia</taxon>
        <taxon>Eutheria</taxon>
        <taxon>Laurasiatheria</taxon>
        <taxon>Perissodactyla</taxon>
        <taxon>Equidae</taxon>
        <taxon>Equus</taxon>
    </lineage>
</organism>
<evidence type="ECO:0000256" key="2">
    <source>
        <dbReference type="SAM" id="SignalP"/>
    </source>
</evidence>
<evidence type="ECO:0000313" key="5">
    <source>
        <dbReference type="Proteomes" id="UP000002281"/>
    </source>
</evidence>
<dbReference type="InterPro" id="IPR008197">
    <property type="entry name" value="WAP_dom"/>
</dbReference>
<sequence length="162" mass="17251">MKLGGLLLLVTLITLSLEVQGLQAEVRPVQDVGICVDRCRGDLDCGAGQRCLRRGCRRTCAPALGPVIGICVEECQRHRDCGVGRLCVSNGCGHVCQPARDQDGSRRGSCPRLPPGTIGTCVELCSGDESCPRGQKCCSHGCGHSCQTAVPDEEDFLIRLDD</sequence>
<accession>A0A3Q2HM99</accession>
<gene>
    <name evidence="4" type="primary">LOC102148710</name>
</gene>
<dbReference type="Ensembl" id="ENSECAT00000034428.2">
    <property type="protein sequence ID" value="ENSECAP00000035821.2"/>
    <property type="gene ID" value="ENSECAG00000029928.2"/>
</dbReference>
<dbReference type="SMART" id="SM00217">
    <property type="entry name" value="WAP"/>
    <property type="match status" value="2"/>
</dbReference>
<dbReference type="SUPFAM" id="SSF57256">
    <property type="entry name" value="Elafin-like"/>
    <property type="match status" value="1"/>
</dbReference>
<dbReference type="CDD" id="cd00199">
    <property type="entry name" value="WAP"/>
    <property type="match status" value="1"/>
</dbReference>
<protein>
    <recommendedName>
        <fullName evidence="3">WAP domain-containing protein</fullName>
    </recommendedName>
</protein>
<dbReference type="GO" id="GO:0004867">
    <property type="term" value="F:serine-type endopeptidase inhibitor activity"/>
    <property type="evidence" value="ECO:0000318"/>
    <property type="project" value="GO_Central"/>
</dbReference>
<name>A0A3Q2HM99_HORSE</name>
<proteinExistence type="predicted"/>